<dbReference type="Proteomes" id="UP000652761">
    <property type="component" value="Unassembled WGS sequence"/>
</dbReference>
<evidence type="ECO:0000313" key="1">
    <source>
        <dbReference type="EMBL" id="MQL90892.1"/>
    </source>
</evidence>
<comment type="caution">
    <text evidence="1">The sequence shown here is derived from an EMBL/GenBank/DDBJ whole genome shotgun (WGS) entry which is preliminary data.</text>
</comment>
<protein>
    <submittedName>
        <fullName evidence="1">Uncharacterized protein</fullName>
    </submittedName>
</protein>
<organism evidence="1 2">
    <name type="scientific">Colocasia esculenta</name>
    <name type="common">Wild taro</name>
    <name type="synonym">Arum esculentum</name>
    <dbReference type="NCBI Taxonomy" id="4460"/>
    <lineage>
        <taxon>Eukaryota</taxon>
        <taxon>Viridiplantae</taxon>
        <taxon>Streptophyta</taxon>
        <taxon>Embryophyta</taxon>
        <taxon>Tracheophyta</taxon>
        <taxon>Spermatophyta</taxon>
        <taxon>Magnoliopsida</taxon>
        <taxon>Liliopsida</taxon>
        <taxon>Araceae</taxon>
        <taxon>Aroideae</taxon>
        <taxon>Colocasieae</taxon>
        <taxon>Colocasia</taxon>
    </lineage>
</organism>
<dbReference type="EMBL" id="NMUH01001282">
    <property type="protein sequence ID" value="MQL90892.1"/>
    <property type="molecule type" value="Genomic_DNA"/>
</dbReference>
<dbReference type="AlphaFoldDB" id="A0A843UXJ7"/>
<name>A0A843UXJ7_COLES</name>
<evidence type="ECO:0000313" key="2">
    <source>
        <dbReference type="Proteomes" id="UP000652761"/>
    </source>
</evidence>
<gene>
    <name evidence="1" type="ORF">Taro_023488</name>
</gene>
<sequence>MQTPDCFFCNSFLGAIRGGTRVCSSLTSLRVRGPGWFCLWALDLVEVRGSRAGGEMSISRGCSMSLVVPAEGCFRIVFDSAGSAGVMSGPTLVVGRGITLFRCFVVLCSRVVCFHILGVPTALAGKGLVIPTEPCSRGSPPTLFR</sequence>
<proteinExistence type="predicted"/>
<accession>A0A843UXJ7</accession>
<keyword evidence="2" id="KW-1185">Reference proteome</keyword>
<reference evidence="1" key="1">
    <citation type="submission" date="2017-07" db="EMBL/GenBank/DDBJ databases">
        <title>Taro Niue Genome Assembly and Annotation.</title>
        <authorList>
            <person name="Atibalentja N."/>
            <person name="Keating K."/>
            <person name="Fields C.J."/>
        </authorList>
    </citation>
    <scope>NUCLEOTIDE SEQUENCE</scope>
    <source>
        <strain evidence="1">Niue_2</strain>
        <tissue evidence="1">Leaf</tissue>
    </source>
</reference>